<feature type="compositionally biased region" description="Basic and acidic residues" evidence="1">
    <location>
        <begin position="42"/>
        <end position="63"/>
    </location>
</feature>
<evidence type="ECO:0000256" key="1">
    <source>
        <dbReference type="SAM" id="MobiDB-lite"/>
    </source>
</evidence>
<name>A0A6A5RFG0_9PLEO</name>
<dbReference type="AlphaFoldDB" id="A0A6A5RFG0"/>
<sequence length="293" mass="31870">MFLLGSGSVRCDQAAWSMACARAVEGTAQEPQGEDGGCGLCERPRDHGSLGGQAKEREQQHEPNERVLSLLNLVLSDSALASQLAADEDSRSVDLTVRTCPSTQRTASGSGGTATSMTGLLARAVWIAGAESTLDLQQQHLRILPNSNHVIKIFGVLMWMTCSSPVKRSKTAICAGGAATNELNLEPPGTCSGARAGRRMLGIFQEAIVSIERDWTQVIKAARQQAAIIVRDTSPERASFIMMETKLRVTANLTEMSPFPSHRKASRHNSPEPRYYLPTPKKRRQHFIFIQTA</sequence>
<dbReference type="EMBL" id="ML978977">
    <property type="protein sequence ID" value="KAF1926452.1"/>
    <property type="molecule type" value="Genomic_DNA"/>
</dbReference>
<keyword evidence="3" id="KW-1185">Reference proteome</keyword>
<dbReference type="GeneID" id="54355829"/>
<dbReference type="RefSeq" id="XP_033446704.1">
    <property type="nucleotide sequence ID" value="XM_033598162.1"/>
</dbReference>
<gene>
    <name evidence="2" type="ORF">M421DRAFT_93994</name>
</gene>
<accession>A0A6A5RFG0</accession>
<evidence type="ECO:0000313" key="3">
    <source>
        <dbReference type="Proteomes" id="UP000800082"/>
    </source>
</evidence>
<feature type="region of interest" description="Disordered" evidence="1">
    <location>
        <begin position="254"/>
        <end position="277"/>
    </location>
</feature>
<evidence type="ECO:0000313" key="2">
    <source>
        <dbReference type="EMBL" id="KAF1926452.1"/>
    </source>
</evidence>
<protein>
    <submittedName>
        <fullName evidence="2">Uncharacterized protein</fullName>
    </submittedName>
</protein>
<dbReference type="Proteomes" id="UP000800082">
    <property type="component" value="Unassembled WGS sequence"/>
</dbReference>
<dbReference type="OrthoDB" id="10664109at2759"/>
<reference evidence="2" key="1">
    <citation type="journal article" date="2020" name="Stud. Mycol.">
        <title>101 Dothideomycetes genomes: a test case for predicting lifestyles and emergence of pathogens.</title>
        <authorList>
            <person name="Haridas S."/>
            <person name="Albert R."/>
            <person name="Binder M."/>
            <person name="Bloem J."/>
            <person name="Labutti K."/>
            <person name="Salamov A."/>
            <person name="Andreopoulos B."/>
            <person name="Baker S."/>
            <person name="Barry K."/>
            <person name="Bills G."/>
            <person name="Bluhm B."/>
            <person name="Cannon C."/>
            <person name="Castanera R."/>
            <person name="Culley D."/>
            <person name="Daum C."/>
            <person name="Ezra D."/>
            <person name="Gonzalez J."/>
            <person name="Henrissat B."/>
            <person name="Kuo A."/>
            <person name="Liang C."/>
            <person name="Lipzen A."/>
            <person name="Lutzoni F."/>
            <person name="Magnuson J."/>
            <person name="Mondo S."/>
            <person name="Nolan M."/>
            <person name="Ohm R."/>
            <person name="Pangilinan J."/>
            <person name="Park H.-J."/>
            <person name="Ramirez L."/>
            <person name="Alfaro M."/>
            <person name="Sun H."/>
            <person name="Tritt A."/>
            <person name="Yoshinaga Y."/>
            <person name="Zwiers L.-H."/>
            <person name="Turgeon B."/>
            <person name="Goodwin S."/>
            <person name="Spatafora J."/>
            <person name="Crous P."/>
            <person name="Grigoriev I."/>
        </authorList>
    </citation>
    <scope>NUCLEOTIDE SEQUENCE</scope>
    <source>
        <strain evidence="2">CBS 183.55</strain>
    </source>
</reference>
<organism evidence="2 3">
    <name type="scientific">Didymella exigua CBS 183.55</name>
    <dbReference type="NCBI Taxonomy" id="1150837"/>
    <lineage>
        <taxon>Eukaryota</taxon>
        <taxon>Fungi</taxon>
        <taxon>Dikarya</taxon>
        <taxon>Ascomycota</taxon>
        <taxon>Pezizomycotina</taxon>
        <taxon>Dothideomycetes</taxon>
        <taxon>Pleosporomycetidae</taxon>
        <taxon>Pleosporales</taxon>
        <taxon>Pleosporineae</taxon>
        <taxon>Didymellaceae</taxon>
        <taxon>Didymella</taxon>
    </lineage>
</organism>
<proteinExistence type="predicted"/>
<feature type="region of interest" description="Disordered" evidence="1">
    <location>
        <begin position="27"/>
        <end position="63"/>
    </location>
</feature>